<evidence type="ECO:0000256" key="1">
    <source>
        <dbReference type="SAM" id="MobiDB-lite"/>
    </source>
</evidence>
<reference evidence="4" key="1">
    <citation type="submission" date="2021-02" db="EMBL/GenBank/DDBJ databases">
        <authorList>
            <person name="Nowell W R."/>
        </authorList>
    </citation>
    <scope>NUCLEOTIDE SEQUENCE</scope>
</reference>
<dbReference type="InterPro" id="IPR011598">
    <property type="entry name" value="bHLH_dom"/>
</dbReference>
<dbReference type="PANTHER" id="PTHR23349:SF63">
    <property type="entry name" value="FER3-LIKE PROTEIN"/>
    <property type="match status" value="1"/>
</dbReference>
<feature type="domain" description="BHLH" evidence="3">
    <location>
        <begin position="504"/>
        <end position="557"/>
    </location>
</feature>
<feature type="non-terminal residue" evidence="4">
    <location>
        <position position="1"/>
    </location>
</feature>
<dbReference type="CDD" id="cd11390">
    <property type="entry name" value="bHLH_TS"/>
    <property type="match status" value="1"/>
</dbReference>
<dbReference type="GO" id="GO:0046983">
    <property type="term" value="F:protein dimerization activity"/>
    <property type="evidence" value="ECO:0007669"/>
    <property type="project" value="InterPro"/>
</dbReference>
<gene>
    <name evidence="4" type="ORF">QYT958_LOCUS24247</name>
</gene>
<sequence length="574" mass="65523">KMSKFSILALVLMGSLAMHCAGAQGDNQEDFEEDRSEALEFLRRTIFHPTLTKCEEQKREAKEDYEERCEPSNPIYRNKGTQRNCPDLSGWDAFKNYEINDGIPTFDDLKPNIKLPQMPKLPTADEYFFIIHATFVAMMIFPDDDINESISNLGSSSLASSSLTTFMDDFRFPQQNISSTEDPYSQQYYQIYSNWSETTSTNLAISSSVQNPNIPTTNRNVKIKAKRRRIASVSQRRAANVRERKRMFSLNEAFDQLREIVPIFAYEKKLSRIETLRLAIIYIAFMTELVLSGKTVEEASLNADVVLNQWTDTCTYQMNSSSICDDTPTSSGSVLDQKIKKQILAYYPQYEDLGPVSSTSLPSVTYQYPTVYSNSNTWFNGISENEHHHVSSSPNNFLTTYNINNGDMNSDVYRLPVDNGNSNSFYVPYQTTVVNSDNDENDLDDGSDDDDDDDDDDDTDSTYHSTKRINNNNSANNKMSGTDQRRSTRPNGSKRKRKRVLNGVQRAEATQREKRRMLKLNRAFEELRNVLPVTEFARNKLSRSETLKSAIDYINLMFDMLDAAKGHHHSSSCL</sequence>
<keyword evidence="2" id="KW-0732">Signal</keyword>
<dbReference type="PANTHER" id="PTHR23349">
    <property type="entry name" value="BASIC HELIX-LOOP-HELIX TRANSCRIPTION FACTOR, TWIST"/>
    <property type="match status" value="1"/>
</dbReference>
<organism evidence="4 5">
    <name type="scientific">Rotaria socialis</name>
    <dbReference type="NCBI Taxonomy" id="392032"/>
    <lineage>
        <taxon>Eukaryota</taxon>
        <taxon>Metazoa</taxon>
        <taxon>Spiralia</taxon>
        <taxon>Gnathifera</taxon>
        <taxon>Rotifera</taxon>
        <taxon>Eurotatoria</taxon>
        <taxon>Bdelloidea</taxon>
        <taxon>Philodinida</taxon>
        <taxon>Philodinidae</taxon>
        <taxon>Rotaria</taxon>
    </lineage>
</organism>
<dbReference type="Pfam" id="PF00010">
    <property type="entry name" value="HLH"/>
    <property type="match status" value="2"/>
</dbReference>
<feature type="signal peptide" evidence="2">
    <location>
        <begin position="1"/>
        <end position="22"/>
    </location>
</feature>
<feature type="region of interest" description="Disordered" evidence="1">
    <location>
        <begin position="432"/>
        <end position="514"/>
    </location>
</feature>
<dbReference type="AlphaFoldDB" id="A0A821PMH0"/>
<dbReference type="EMBL" id="CAJOBR010005120">
    <property type="protein sequence ID" value="CAF4807395.1"/>
    <property type="molecule type" value="Genomic_DNA"/>
</dbReference>
<dbReference type="SUPFAM" id="SSF47459">
    <property type="entry name" value="HLH, helix-loop-helix DNA-binding domain"/>
    <property type="match status" value="2"/>
</dbReference>
<dbReference type="Proteomes" id="UP000663848">
    <property type="component" value="Unassembled WGS sequence"/>
</dbReference>
<dbReference type="InterPro" id="IPR036638">
    <property type="entry name" value="HLH_DNA-bd_sf"/>
</dbReference>
<dbReference type="CDD" id="cd11415">
    <property type="entry name" value="bHLH_TS_FERD3L_NATO3"/>
    <property type="match status" value="1"/>
</dbReference>
<feature type="domain" description="BHLH" evidence="3">
    <location>
        <begin position="234"/>
        <end position="286"/>
    </location>
</feature>
<accession>A0A821PMH0</accession>
<name>A0A821PMH0_9BILA</name>
<evidence type="ECO:0000256" key="2">
    <source>
        <dbReference type="SAM" id="SignalP"/>
    </source>
</evidence>
<comment type="caution">
    <text evidence="4">The sequence shown here is derived from an EMBL/GenBank/DDBJ whole genome shotgun (WGS) entry which is preliminary data.</text>
</comment>
<dbReference type="PROSITE" id="PS50888">
    <property type="entry name" value="BHLH"/>
    <property type="match status" value="2"/>
</dbReference>
<evidence type="ECO:0000313" key="5">
    <source>
        <dbReference type="Proteomes" id="UP000663848"/>
    </source>
</evidence>
<dbReference type="SMART" id="SM00353">
    <property type="entry name" value="HLH"/>
    <property type="match status" value="2"/>
</dbReference>
<dbReference type="GO" id="GO:0000981">
    <property type="term" value="F:DNA-binding transcription factor activity, RNA polymerase II-specific"/>
    <property type="evidence" value="ECO:0007669"/>
    <property type="project" value="TreeGrafter"/>
</dbReference>
<dbReference type="GO" id="GO:0000977">
    <property type="term" value="F:RNA polymerase II transcription regulatory region sequence-specific DNA binding"/>
    <property type="evidence" value="ECO:0007669"/>
    <property type="project" value="TreeGrafter"/>
</dbReference>
<dbReference type="GO" id="GO:0032502">
    <property type="term" value="P:developmental process"/>
    <property type="evidence" value="ECO:0007669"/>
    <property type="project" value="TreeGrafter"/>
</dbReference>
<dbReference type="InterPro" id="IPR050283">
    <property type="entry name" value="E-box_TF_Regulators"/>
</dbReference>
<evidence type="ECO:0000313" key="4">
    <source>
        <dbReference type="EMBL" id="CAF4807395.1"/>
    </source>
</evidence>
<feature type="chain" id="PRO_5032910820" description="BHLH domain-containing protein" evidence="2">
    <location>
        <begin position="23"/>
        <end position="574"/>
    </location>
</feature>
<dbReference type="Gene3D" id="4.10.280.10">
    <property type="entry name" value="Helix-loop-helix DNA-binding domain"/>
    <property type="match status" value="2"/>
</dbReference>
<proteinExistence type="predicted"/>
<evidence type="ECO:0000259" key="3">
    <source>
        <dbReference type="PROSITE" id="PS50888"/>
    </source>
</evidence>
<feature type="compositionally biased region" description="Acidic residues" evidence="1">
    <location>
        <begin position="437"/>
        <end position="460"/>
    </location>
</feature>
<protein>
    <recommendedName>
        <fullName evidence="3">BHLH domain-containing protein</fullName>
    </recommendedName>
</protein>